<proteinExistence type="inferred from homology"/>
<dbReference type="PANTHER" id="PTHR11783">
    <property type="entry name" value="SULFOTRANSFERASE SULT"/>
    <property type="match status" value="1"/>
</dbReference>
<name>A0A411HGD0_9GAMM</name>
<dbReference type="AlphaFoldDB" id="A0A411HGD0"/>
<dbReference type="Proteomes" id="UP000291562">
    <property type="component" value="Chromosome"/>
</dbReference>
<keyword evidence="5" id="KW-1185">Reference proteome</keyword>
<dbReference type="OrthoDB" id="9804504at2"/>
<feature type="domain" description="Sulfotransferase" evidence="3">
    <location>
        <begin position="5"/>
        <end position="272"/>
    </location>
</feature>
<evidence type="ECO:0000313" key="5">
    <source>
        <dbReference type="Proteomes" id="UP000291562"/>
    </source>
</evidence>
<sequence length="278" mass="31309">MSNILWLASYPKSGNTWVRAFLANLVANQAAPLSLAQLSSYCDDEARPDLYSEIAGRPSTELDITELCALRSEVHARIATSRAGTVFVKTHNMAGSVDDYPLHNMALTAGAIYVVRNPLDVAVSMTHHFGLTLDEAIQRLASDDVATLNDAMFVSQHLGSWSRHVQSWSNSDNAKILTIRYEDMLEKPLKWFGKIARLVGMDNDRSRVERAIQHASFKTLSSIERRDGFVEVSSKTERFFRAGSANQWREKFSREQVIRVIGDHREQMKRFGYLPAGF</sequence>
<evidence type="ECO:0000256" key="1">
    <source>
        <dbReference type="ARBA" id="ARBA00005771"/>
    </source>
</evidence>
<organism evidence="4 5">
    <name type="scientific">Pseudolysobacter antarcticus</name>
    <dbReference type="NCBI Taxonomy" id="2511995"/>
    <lineage>
        <taxon>Bacteria</taxon>
        <taxon>Pseudomonadati</taxon>
        <taxon>Pseudomonadota</taxon>
        <taxon>Gammaproteobacteria</taxon>
        <taxon>Lysobacterales</taxon>
        <taxon>Rhodanobacteraceae</taxon>
        <taxon>Pseudolysobacter</taxon>
    </lineage>
</organism>
<reference evidence="4 5" key="1">
    <citation type="submission" date="2019-01" db="EMBL/GenBank/DDBJ databases">
        <title>Pseudolysobacter antarctica gen. nov., sp. nov., isolated from Fildes Peninsula, Antarctica.</title>
        <authorList>
            <person name="Wei Z."/>
            <person name="Peng F."/>
        </authorList>
    </citation>
    <scope>NUCLEOTIDE SEQUENCE [LARGE SCALE GENOMIC DNA]</scope>
    <source>
        <strain evidence="4 5">AQ6-296</strain>
    </source>
</reference>
<comment type="similarity">
    <text evidence="1">Belongs to the sulfotransferase 1 family.</text>
</comment>
<protein>
    <submittedName>
        <fullName evidence="4">Sulfotransferase domain-containing protein</fullName>
    </submittedName>
</protein>
<evidence type="ECO:0000259" key="3">
    <source>
        <dbReference type="Pfam" id="PF00685"/>
    </source>
</evidence>
<evidence type="ECO:0000313" key="4">
    <source>
        <dbReference type="EMBL" id="QBB69514.1"/>
    </source>
</evidence>
<dbReference type="SUPFAM" id="SSF52540">
    <property type="entry name" value="P-loop containing nucleoside triphosphate hydrolases"/>
    <property type="match status" value="1"/>
</dbReference>
<dbReference type="InterPro" id="IPR000863">
    <property type="entry name" value="Sulfotransferase_dom"/>
</dbReference>
<dbReference type="KEGG" id="xbc:ELE36_03480"/>
<keyword evidence="2 4" id="KW-0808">Transferase</keyword>
<evidence type="ECO:0000256" key="2">
    <source>
        <dbReference type="ARBA" id="ARBA00022679"/>
    </source>
</evidence>
<dbReference type="RefSeq" id="WP_129831771.1">
    <property type="nucleotide sequence ID" value="NZ_CP035704.1"/>
</dbReference>
<dbReference type="Pfam" id="PF00685">
    <property type="entry name" value="Sulfotransfer_1"/>
    <property type="match status" value="1"/>
</dbReference>
<accession>A0A411HGD0</accession>
<dbReference type="InterPro" id="IPR027417">
    <property type="entry name" value="P-loop_NTPase"/>
</dbReference>
<dbReference type="Gene3D" id="3.40.50.300">
    <property type="entry name" value="P-loop containing nucleotide triphosphate hydrolases"/>
    <property type="match status" value="1"/>
</dbReference>
<gene>
    <name evidence="4" type="ORF">ELE36_03480</name>
</gene>
<dbReference type="GO" id="GO:0008146">
    <property type="term" value="F:sulfotransferase activity"/>
    <property type="evidence" value="ECO:0007669"/>
    <property type="project" value="InterPro"/>
</dbReference>
<dbReference type="EMBL" id="CP035704">
    <property type="protein sequence ID" value="QBB69514.1"/>
    <property type="molecule type" value="Genomic_DNA"/>
</dbReference>